<keyword evidence="2" id="KW-1185">Reference proteome</keyword>
<evidence type="ECO:0000313" key="1">
    <source>
        <dbReference type="EMBL" id="ACK73465.1"/>
    </source>
</evidence>
<name>B7KGX8_GLOC7</name>
<protein>
    <submittedName>
        <fullName evidence="1">Uncharacterized protein</fullName>
    </submittedName>
</protein>
<proteinExistence type="predicted"/>
<dbReference type="HOGENOM" id="CLU_3215201_0_0_3"/>
<dbReference type="KEGG" id="cyc:PCC7424_5114"/>
<dbReference type="EMBL" id="CP001291">
    <property type="protein sequence ID" value="ACK73465.1"/>
    <property type="molecule type" value="Genomic_DNA"/>
</dbReference>
<reference evidence="2" key="1">
    <citation type="journal article" date="2011" name="MBio">
        <title>Novel metabolic attributes of the genus Cyanothece, comprising a group of unicellular nitrogen-fixing Cyanobacteria.</title>
        <authorList>
            <person name="Bandyopadhyay A."/>
            <person name="Elvitigala T."/>
            <person name="Welsh E."/>
            <person name="Stockel J."/>
            <person name="Liberton M."/>
            <person name="Min H."/>
            <person name="Sherman L.A."/>
            <person name="Pakrasi H.B."/>
        </authorList>
    </citation>
    <scope>NUCLEOTIDE SEQUENCE [LARGE SCALE GENOMIC DNA]</scope>
    <source>
        <strain evidence="2">PCC 7424</strain>
    </source>
</reference>
<accession>B7KGX8</accession>
<dbReference type="AlphaFoldDB" id="B7KGX8"/>
<dbReference type="STRING" id="65393.PCC7424_5114"/>
<sequence length="44" mass="5023">MNCTQVNHTFVQGAIQLVTNITELLDPRPEIDLILNREQFNSPV</sequence>
<evidence type="ECO:0000313" key="2">
    <source>
        <dbReference type="Proteomes" id="UP000002384"/>
    </source>
</evidence>
<dbReference type="Proteomes" id="UP000002384">
    <property type="component" value="Chromosome"/>
</dbReference>
<organism evidence="1 2">
    <name type="scientific">Gloeothece citriformis (strain PCC 7424)</name>
    <name type="common">Cyanothece sp. (strain PCC 7424)</name>
    <dbReference type="NCBI Taxonomy" id="65393"/>
    <lineage>
        <taxon>Bacteria</taxon>
        <taxon>Bacillati</taxon>
        <taxon>Cyanobacteriota</taxon>
        <taxon>Cyanophyceae</taxon>
        <taxon>Oscillatoriophycideae</taxon>
        <taxon>Chroococcales</taxon>
        <taxon>Aphanothecaceae</taxon>
        <taxon>Gloeothece</taxon>
        <taxon>Gloeothece citriformis</taxon>
    </lineage>
</organism>
<gene>
    <name evidence="1" type="ordered locus">PCC7424_5114</name>
</gene>